<evidence type="ECO:0000313" key="1">
    <source>
        <dbReference type="EMBL" id="MFC5411820.1"/>
    </source>
</evidence>
<dbReference type="EC" id="1.-.-.-" evidence="1"/>
<reference evidence="2" key="1">
    <citation type="journal article" date="2019" name="Int. J. Syst. Evol. Microbiol.">
        <title>The Global Catalogue of Microorganisms (GCM) 10K type strain sequencing project: providing services to taxonomists for standard genome sequencing and annotation.</title>
        <authorList>
            <consortium name="The Broad Institute Genomics Platform"/>
            <consortium name="The Broad Institute Genome Sequencing Center for Infectious Disease"/>
            <person name="Wu L."/>
            <person name="Ma J."/>
        </authorList>
    </citation>
    <scope>NUCLEOTIDE SEQUENCE [LARGE SCALE GENOMIC DNA]</scope>
    <source>
        <strain evidence="2">CCUG 55250</strain>
    </source>
</reference>
<comment type="caution">
    <text evidence="1">The sequence shown here is derived from an EMBL/GenBank/DDBJ whole genome shotgun (WGS) entry which is preliminary data.</text>
</comment>
<organism evidence="1 2">
    <name type="scientific">Larkinella bovis</name>
    <dbReference type="NCBI Taxonomy" id="683041"/>
    <lineage>
        <taxon>Bacteria</taxon>
        <taxon>Pseudomonadati</taxon>
        <taxon>Bacteroidota</taxon>
        <taxon>Cytophagia</taxon>
        <taxon>Cytophagales</taxon>
        <taxon>Spirosomataceae</taxon>
        <taxon>Larkinella</taxon>
    </lineage>
</organism>
<gene>
    <name evidence="1" type="ORF">ACFPMF_21030</name>
</gene>
<proteinExistence type="predicted"/>
<protein>
    <submittedName>
        <fullName evidence="1">Gluconate 2-dehydrogenase subunit 3 family protein</fullName>
        <ecNumber evidence="1">1.-.-.-</ecNumber>
    </submittedName>
</protein>
<sequence length="190" mass="21349">MKRRQALWGIALLGAGSMAISGFKWINWYKRPDLIYIHRQKDLLAALTETIIPTTDTPGAIEAGVPEFVLKMVLENTGTPSQNRFIDGLKAIDPYSLEHFGKPYVKCSREQQNEIMRHFEQDGKPFDGIPGKVQRKLIGNSFFTTLKEYTCIGYFTSMVGATQALAYVFTPGIYQGCVPLQPGQKAWAIR</sequence>
<keyword evidence="2" id="KW-1185">Reference proteome</keyword>
<dbReference type="Pfam" id="PF13618">
    <property type="entry name" value="Gluconate_2-dh3"/>
    <property type="match status" value="1"/>
</dbReference>
<dbReference type="RefSeq" id="WP_379848708.1">
    <property type="nucleotide sequence ID" value="NZ_JBHSMA010000008.1"/>
</dbReference>
<dbReference type="Proteomes" id="UP001596106">
    <property type="component" value="Unassembled WGS sequence"/>
</dbReference>
<dbReference type="EMBL" id="JBHSMA010000008">
    <property type="protein sequence ID" value="MFC5411820.1"/>
    <property type="molecule type" value="Genomic_DNA"/>
</dbReference>
<evidence type="ECO:0000313" key="2">
    <source>
        <dbReference type="Proteomes" id="UP001596106"/>
    </source>
</evidence>
<accession>A0ABW0IEA2</accession>
<keyword evidence="1" id="KW-0560">Oxidoreductase</keyword>
<dbReference type="InterPro" id="IPR027056">
    <property type="entry name" value="Gluconate_2DH_su3"/>
</dbReference>
<name>A0ABW0IEA2_9BACT</name>
<dbReference type="GO" id="GO:0016491">
    <property type="term" value="F:oxidoreductase activity"/>
    <property type="evidence" value="ECO:0007669"/>
    <property type="project" value="UniProtKB-KW"/>
</dbReference>